<dbReference type="EMBL" id="JBHUOP010000003">
    <property type="protein sequence ID" value="MFD2840519.1"/>
    <property type="molecule type" value="Genomic_DNA"/>
</dbReference>
<dbReference type="Gene3D" id="3.30.390.10">
    <property type="entry name" value="Enolase-like, N-terminal domain"/>
    <property type="match status" value="1"/>
</dbReference>
<dbReference type="SUPFAM" id="SSF51604">
    <property type="entry name" value="Enolase C-terminal domain-like"/>
    <property type="match status" value="1"/>
</dbReference>
<dbReference type="PANTHER" id="PTHR48080:SF6">
    <property type="entry name" value="STARVATION-SENSING PROTEIN RSPA"/>
    <property type="match status" value="1"/>
</dbReference>
<dbReference type="NCBIfam" id="NF043051">
    <property type="entry name" value="ManoateDhtManD"/>
    <property type="match status" value="1"/>
</dbReference>
<dbReference type="PROSITE" id="PS00908">
    <property type="entry name" value="MR_MLE_1"/>
    <property type="match status" value="1"/>
</dbReference>
<dbReference type="InterPro" id="IPR013342">
    <property type="entry name" value="Mandelate_racemase_C"/>
</dbReference>
<accession>A0ABW5XHF1</accession>
<evidence type="ECO:0000259" key="1">
    <source>
        <dbReference type="SMART" id="SM00922"/>
    </source>
</evidence>
<dbReference type="PANTHER" id="PTHR48080">
    <property type="entry name" value="D-GALACTONATE DEHYDRATASE-RELATED"/>
    <property type="match status" value="1"/>
</dbReference>
<sequence>MFIEKIDVFCTSPGRTFVTVRITTSDGVVGYGDSTLNGREQAVATYLRDHLVPMLIGHEDGAIESCWQLLYRGVYWRRGAITMAAIAGIDMALWDIKAKRANIPLYQLLGGRSRTGCLAYGHAFGKDIPNLVEHAHGLLEQGFKAVRLQAGIPGHDSNYGVPLPNQVDQGNLPVTEYWDTPSYLRFIPEVFSAARSELGEEVHLLHDSHHRLRPIEAARLAQDLEPYRLFWLEDCVPAENQEVYRLIRSKTVTPLAVGEVFNTVWDAQTLVTEQLIDYLRMSITHGGGITAMRKIFDFASIYQVRSGIHGPEDVSPIGMAAAIHLDTALHNFGIQEYSGYQSLSMDVFTPDFTFESGMLFPGEAPGLGVSYDEELANAYPYERSYLPINRLRDGSVHDW</sequence>
<organism evidence="2 3">
    <name type="scientific">Populibacterium corticicola</name>
    <dbReference type="NCBI Taxonomy" id="1812826"/>
    <lineage>
        <taxon>Bacteria</taxon>
        <taxon>Bacillati</taxon>
        <taxon>Actinomycetota</taxon>
        <taxon>Actinomycetes</taxon>
        <taxon>Micrococcales</taxon>
        <taxon>Jonesiaceae</taxon>
        <taxon>Populibacterium</taxon>
    </lineage>
</organism>
<reference evidence="3" key="1">
    <citation type="journal article" date="2019" name="Int. J. Syst. Evol. Microbiol.">
        <title>The Global Catalogue of Microorganisms (GCM) 10K type strain sequencing project: providing services to taxonomists for standard genome sequencing and annotation.</title>
        <authorList>
            <consortium name="The Broad Institute Genomics Platform"/>
            <consortium name="The Broad Institute Genome Sequencing Center for Infectious Disease"/>
            <person name="Wu L."/>
            <person name="Ma J."/>
        </authorList>
    </citation>
    <scope>NUCLEOTIDE SEQUENCE [LARGE SCALE GENOMIC DNA]</scope>
    <source>
        <strain evidence="3">KCTC 33576</strain>
    </source>
</reference>
<dbReference type="RefSeq" id="WP_377466377.1">
    <property type="nucleotide sequence ID" value="NZ_JBHUOP010000003.1"/>
</dbReference>
<dbReference type="EC" id="4.2.1.8" evidence="2"/>
<dbReference type="InterPro" id="IPR013341">
    <property type="entry name" value="Mandelate_racemase_N_dom"/>
</dbReference>
<keyword evidence="3" id="KW-1185">Reference proteome</keyword>
<dbReference type="SFLD" id="SFLDS00001">
    <property type="entry name" value="Enolase"/>
    <property type="match status" value="1"/>
</dbReference>
<dbReference type="NCBIfam" id="NF011654">
    <property type="entry name" value="PRK15072.1"/>
    <property type="match status" value="1"/>
</dbReference>
<keyword evidence="2" id="KW-0456">Lyase</keyword>
<feature type="domain" description="Mandelate racemase/muconate lactonizing enzyme C-terminal" evidence="1">
    <location>
        <begin position="128"/>
        <end position="254"/>
    </location>
</feature>
<dbReference type="InterPro" id="IPR029017">
    <property type="entry name" value="Enolase-like_N"/>
</dbReference>
<name>A0ABW5XHF1_9MICO</name>
<dbReference type="InterPro" id="IPR034593">
    <property type="entry name" value="DgoD-like"/>
</dbReference>
<gene>
    <name evidence="2" type="primary">manD</name>
    <name evidence="2" type="ORF">ACFSYH_08045</name>
</gene>
<dbReference type="GO" id="GO:0008927">
    <property type="term" value="F:mannonate dehydratase activity"/>
    <property type="evidence" value="ECO:0007669"/>
    <property type="project" value="UniProtKB-EC"/>
</dbReference>
<proteinExistence type="predicted"/>
<dbReference type="Pfam" id="PF13378">
    <property type="entry name" value="MR_MLE_C"/>
    <property type="match status" value="1"/>
</dbReference>
<evidence type="ECO:0000313" key="2">
    <source>
        <dbReference type="EMBL" id="MFD2840519.1"/>
    </source>
</evidence>
<dbReference type="Pfam" id="PF02746">
    <property type="entry name" value="MR_MLE_N"/>
    <property type="match status" value="1"/>
</dbReference>
<protein>
    <submittedName>
        <fullName evidence="2">D-mannonate dehydratase ManD</fullName>
        <ecNumber evidence="2">4.2.1.8</ecNumber>
    </submittedName>
</protein>
<dbReference type="SFLD" id="SFLDG00033">
    <property type="entry name" value="mannonate_dehydratase"/>
    <property type="match status" value="1"/>
</dbReference>
<comment type="caution">
    <text evidence="2">The sequence shown here is derived from an EMBL/GenBank/DDBJ whole genome shotgun (WGS) entry which is preliminary data.</text>
</comment>
<dbReference type="InterPro" id="IPR036849">
    <property type="entry name" value="Enolase-like_C_sf"/>
</dbReference>
<dbReference type="InterPro" id="IPR018110">
    <property type="entry name" value="Mandel_Rmase/mucon_lact_enz_CS"/>
</dbReference>
<dbReference type="InterPro" id="IPR034589">
    <property type="entry name" value="D-mannonate_dehydratase-like"/>
</dbReference>
<dbReference type="InterPro" id="IPR029065">
    <property type="entry name" value="Enolase_C-like"/>
</dbReference>
<evidence type="ECO:0000313" key="3">
    <source>
        <dbReference type="Proteomes" id="UP001597391"/>
    </source>
</evidence>
<dbReference type="Proteomes" id="UP001597391">
    <property type="component" value="Unassembled WGS sequence"/>
</dbReference>
<dbReference type="Gene3D" id="3.20.20.120">
    <property type="entry name" value="Enolase-like C-terminal domain"/>
    <property type="match status" value="1"/>
</dbReference>
<dbReference type="SMART" id="SM00922">
    <property type="entry name" value="MR_MLE"/>
    <property type="match status" value="1"/>
</dbReference>
<dbReference type="SUPFAM" id="SSF54826">
    <property type="entry name" value="Enolase N-terminal domain-like"/>
    <property type="match status" value="1"/>
</dbReference>